<keyword evidence="5" id="KW-0560">Oxidoreductase</keyword>
<comment type="cofactor">
    <cofactor evidence="1">
        <name>FAD</name>
        <dbReference type="ChEBI" id="CHEBI:57692"/>
    </cofactor>
</comment>
<dbReference type="InterPro" id="IPR045170">
    <property type="entry name" value="MTOX"/>
</dbReference>
<dbReference type="Pfam" id="PF01266">
    <property type="entry name" value="DAO"/>
    <property type="match status" value="1"/>
</dbReference>
<dbReference type="EMBL" id="JAFEKC020000008">
    <property type="protein sequence ID" value="KAK0513123.1"/>
    <property type="molecule type" value="Genomic_DNA"/>
</dbReference>
<evidence type="ECO:0000256" key="1">
    <source>
        <dbReference type="ARBA" id="ARBA00001974"/>
    </source>
</evidence>
<keyword evidence="3" id="KW-0285">Flavoprotein</keyword>
<keyword evidence="4" id="KW-0274">FAD</keyword>
<evidence type="ECO:0000256" key="4">
    <source>
        <dbReference type="ARBA" id="ARBA00022827"/>
    </source>
</evidence>
<organism evidence="7 8">
    <name type="scientific">Cladonia borealis</name>
    <dbReference type="NCBI Taxonomy" id="184061"/>
    <lineage>
        <taxon>Eukaryota</taxon>
        <taxon>Fungi</taxon>
        <taxon>Dikarya</taxon>
        <taxon>Ascomycota</taxon>
        <taxon>Pezizomycotina</taxon>
        <taxon>Lecanoromycetes</taxon>
        <taxon>OSLEUM clade</taxon>
        <taxon>Lecanoromycetidae</taxon>
        <taxon>Lecanorales</taxon>
        <taxon>Lecanorineae</taxon>
        <taxon>Cladoniaceae</taxon>
        <taxon>Cladonia</taxon>
    </lineage>
</organism>
<feature type="domain" description="FAD dependent oxidoreductase" evidence="6">
    <location>
        <begin position="24"/>
        <end position="144"/>
    </location>
</feature>
<evidence type="ECO:0000256" key="3">
    <source>
        <dbReference type="ARBA" id="ARBA00022630"/>
    </source>
</evidence>
<dbReference type="AlphaFoldDB" id="A0AA39R1H0"/>
<dbReference type="SUPFAM" id="SSF54373">
    <property type="entry name" value="FAD-linked reductases, C-terminal domain"/>
    <property type="match status" value="1"/>
</dbReference>
<proteinExistence type="inferred from homology"/>
<keyword evidence="8" id="KW-1185">Reference proteome</keyword>
<dbReference type="GO" id="GO:0004657">
    <property type="term" value="F:proline dehydrogenase activity"/>
    <property type="evidence" value="ECO:0007669"/>
    <property type="project" value="TreeGrafter"/>
</dbReference>
<comment type="caution">
    <text evidence="7">The sequence shown here is derived from an EMBL/GenBank/DDBJ whole genome shotgun (WGS) entry which is preliminary data.</text>
</comment>
<evidence type="ECO:0000313" key="7">
    <source>
        <dbReference type="EMBL" id="KAK0513123.1"/>
    </source>
</evidence>
<dbReference type="GO" id="GO:0050031">
    <property type="term" value="F:L-pipecolate oxidase activity"/>
    <property type="evidence" value="ECO:0007669"/>
    <property type="project" value="TreeGrafter"/>
</dbReference>
<evidence type="ECO:0000256" key="5">
    <source>
        <dbReference type="ARBA" id="ARBA00023002"/>
    </source>
</evidence>
<dbReference type="GO" id="GO:0050660">
    <property type="term" value="F:flavin adenine dinucleotide binding"/>
    <property type="evidence" value="ECO:0007669"/>
    <property type="project" value="InterPro"/>
</dbReference>
<dbReference type="InterPro" id="IPR006076">
    <property type="entry name" value="FAD-dep_OxRdtase"/>
</dbReference>
<gene>
    <name evidence="7" type="ORF">JMJ35_004109</name>
</gene>
<name>A0AA39R1H0_9LECA</name>
<dbReference type="PANTHER" id="PTHR10961:SF46">
    <property type="entry name" value="PEROXISOMAL SARCOSINE OXIDASE"/>
    <property type="match status" value="1"/>
</dbReference>
<evidence type="ECO:0000259" key="6">
    <source>
        <dbReference type="Pfam" id="PF01266"/>
    </source>
</evidence>
<dbReference type="PANTHER" id="PTHR10961">
    <property type="entry name" value="PEROXISOMAL SARCOSINE OXIDASE"/>
    <property type="match status" value="1"/>
</dbReference>
<dbReference type="Proteomes" id="UP001166286">
    <property type="component" value="Unassembled WGS sequence"/>
</dbReference>
<accession>A0AA39R1H0</accession>
<dbReference type="Gene3D" id="3.30.9.10">
    <property type="entry name" value="D-Amino Acid Oxidase, subunit A, domain 2"/>
    <property type="match status" value="1"/>
</dbReference>
<protein>
    <recommendedName>
        <fullName evidence="6">FAD dependent oxidoreductase domain-containing protein</fullName>
    </recommendedName>
</protein>
<reference evidence="7" key="1">
    <citation type="submission" date="2023-03" db="EMBL/GenBank/DDBJ databases">
        <title>Complete genome of Cladonia borealis.</title>
        <authorList>
            <person name="Park H."/>
        </authorList>
    </citation>
    <scope>NUCLEOTIDE SEQUENCE</scope>
    <source>
        <strain evidence="7">ANT050790</strain>
    </source>
</reference>
<sequence length="205" mass="23124">MAYVGISEEEKEKLERMPVLLNLSTGMFVIPPVWDPSAGGWVVKVARHGYGYVNPTTVKPEGEDIIASLPAARFSPIPIEGEKALREFLRQVIPWLGERPFSGTRICWYADTPTGDFLIDYHGEYDGLFLATGDSGHGYKFLPVLRERIVAAVERKLEDELAGLWRWREKSLPFKGTEDGSRGGLKLMVLDEQLMKEVRKTKSKL</sequence>
<evidence type="ECO:0000256" key="2">
    <source>
        <dbReference type="ARBA" id="ARBA00010989"/>
    </source>
</evidence>
<comment type="similarity">
    <text evidence="2">Belongs to the MSOX/MTOX family.</text>
</comment>
<dbReference type="GO" id="GO:0008115">
    <property type="term" value="F:sarcosine oxidase activity"/>
    <property type="evidence" value="ECO:0007669"/>
    <property type="project" value="TreeGrafter"/>
</dbReference>
<evidence type="ECO:0000313" key="8">
    <source>
        <dbReference type="Proteomes" id="UP001166286"/>
    </source>
</evidence>